<keyword evidence="3" id="KW-0804">Transcription</keyword>
<keyword evidence="1" id="KW-0805">Transcription regulation</keyword>
<reference evidence="4 5" key="1">
    <citation type="submission" date="2019-02" db="EMBL/GenBank/DDBJ databases">
        <title>Deep-cultivation of Planctomycetes and their phenomic and genomic characterization uncovers novel biology.</title>
        <authorList>
            <person name="Wiegand S."/>
            <person name="Jogler M."/>
            <person name="Boedeker C."/>
            <person name="Pinto D."/>
            <person name="Vollmers J."/>
            <person name="Rivas-Marin E."/>
            <person name="Kohn T."/>
            <person name="Peeters S.H."/>
            <person name="Heuer A."/>
            <person name="Rast P."/>
            <person name="Oberbeckmann S."/>
            <person name="Bunk B."/>
            <person name="Jeske O."/>
            <person name="Meyerdierks A."/>
            <person name="Storesund J.E."/>
            <person name="Kallscheuer N."/>
            <person name="Luecker S."/>
            <person name="Lage O.M."/>
            <person name="Pohl T."/>
            <person name="Merkel B.J."/>
            <person name="Hornburger P."/>
            <person name="Mueller R.-W."/>
            <person name="Bruemmer F."/>
            <person name="Labrenz M."/>
            <person name="Spormann A.M."/>
            <person name="Op Den Camp H."/>
            <person name="Overmann J."/>
            <person name="Amann R."/>
            <person name="Jetten M.S.M."/>
            <person name="Mascher T."/>
            <person name="Medema M.H."/>
            <person name="Devos D.P."/>
            <person name="Kaster A.-K."/>
            <person name="Ovreas L."/>
            <person name="Rohde M."/>
            <person name="Galperin M.Y."/>
            <person name="Jogler C."/>
        </authorList>
    </citation>
    <scope>NUCLEOTIDE SEQUENCE [LARGE SCALE GENOMIC DNA]</scope>
    <source>
        <strain evidence="4 5">Pla144</strain>
    </source>
</reference>
<evidence type="ECO:0000313" key="4">
    <source>
        <dbReference type="EMBL" id="TWU23526.1"/>
    </source>
</evidence>
<dbReference type="InterPro" id="IPR014284">
    <property type="entry name" value="RNA_pol_sigma-70_dom"/>
</dbReference>
<evidence type="ECO:0000256" key="3">
    <source>
        <dbReference type="ARBA" id="ARBA00023163"/>
    </source>
</evidence>
<name>A0A5C6CK96_9BACT</name>
<dbReference type="SUPFAM" id="SSF88946">
    <property type="entry name" value="Sigma2 domain of RNA polymerase sigma factors"/>
    <property type="match status" value="1"/>
</dbReference>
<dbReference type="PANTHER" id="PTHR43133">
    <property type="entry name" value="RNA POLYMERASE ECF-TYPE SIGMA FACTO"/>
    <property type="match status" value="1"/>
</dbReference>
<keyword evidence="2" id="KW-0731">Sigma factor</keyword>
<dbReference type="Gene3D" id="1.10.1740.10">
    <property type="match status" value="1"/>
</dbReference>
<accession>A0A5C6CK96</accession>
<dbReference type="NCBIfam" id="TIGR02937">
    <property type="entry name" value="sigma70-ECF"/>
    <property type="match status" value="1"/>
</dbReference>
<comment type="caution">
    <text evidence="4">The sequence shown here is derived from an EMBL/GenBank/DDBJ whole genome shotgun (WGS) entry which is preliminary data.</text>
</comment>
<protein>
    <submittedName>
        <fullName evidence="4">RNA polymerase sigma factor</fullName>
    </submittedName>
</protein>
<dbReference type="GO" id="GO:0006352">
    <property type="term" value="P:DNA-templated transcription initiation"/>
    <property type="evidence" value="ECO:0007669"/>
    <property type="project" value="InterPro"/>
</dbReference>
<dbReference type="Proteomes" id="UP000318437">
    <property type="component" value="Unassembled WGS sequence"/>
</dbReference>
<dbReference type="EMBL" id="SJPS01000006">
    <property type="protein sequence ID" value="TWU23526.1"/>
    <property type="molecule type" value="Genomic_DNA"/>
</dbReference>
<dbReference type="InterPro" id="IPR039425">
    <property type="entry name" value="RNA_pol_sigma-70-like"/>
</dbReference>
<sequence>MTFPTPHDGNHSIEFATTQWSIVAAAGSQDSSAARDALSSLCQRYWPPLYAYARRRMSDANQAQEYTQAFFVSVLEKHTIAAADHERGRFRSFLLTSFKHFIANERQHDRALKRGGDRLHFSLDFDSEEARLSVEPTNNETPESLFERKWALQLLDSVLDSLRVDYKKRGQEQQFEVFKDFLVGRESEGTLVESANKLGVTPGAAKVAVHRLRQRYREALRTGIAQTLAGSEEVDEEIQYLFSVLSQ</sequence>
<dbReference type="RefSeq" id="WP_146452035.1">
    <property type="nucleotide sequence ID" value="NZ_SJPS01000006.1"/>
</dbReference>
<dbReference type="OrthoDB" id="270411at2"/>
<dbReference type="AlphaFoldDB" id="A0A5C6CK96"/>
<evidence type="ECO:0000313" key="5">
    <source>
        <dbReference type="Proteomes" id="UP000318437"/>
    </source>
</evidence>
<dbReference type="PANTHER" id="PTHR43133:SF51">
    <property type="entry name" value="RNA POLYMERASE SIGMA FACTOR"/>
    <property type="match status" value="1"/>
</dbReference>
<gene>
    <name evidence="4" type="ORF">Pla144_37010</name>
</gene>
<dbReference type="GO" id="GO:0016987">
    <property type="term" value="F:sigma factor activity"/>
    <property type="evidence" value="ECO:0007669"/>
    <property type="project" value="UniProtKB-KW"/>
</dbReference>
<evidence type="ECO:0000256" key="1">
    <source>
        <dbReference type="ARBA" id="ARBA00023015"/>
    </source>
</evidence>
<keyword evidence="5" id="KW-1185">Reference proteome</keyword>
<organism evidence="4 5">
    <name type="scientific">Bythopirellula polymerisocia</name>
    <dbReference type="NCBI Taxonomy" id="2528003"/>
    <lineage>
        <taxon>Bacteria</taxon>
        <taxon>Pseudomonadati</taxon>
        <taxon>Planctomycetota</taxon>
        <taxon>Planctomycetia</taxon>
        <taxon>Pirellulales</taxon>
        <taxon>Lacipirellulaceae</taxon>
        <taxon>Bythopirellula</taxon>
    </lineage>
</organism>
<proteinExistence type="predicted"/>
<dbReference type="InterPro" id="IPR013325">
    <property type="entry name" value="RNA_pol_sigma_r2"/>
</dbReference>
<evidence type="ECO:0000256" key="2">
    <source>
        <dbReference type="ARBA" id="ARBA00023082"/>
    </source>
</evidence>